<gene>
    <name evidence="2" type="ORF">RIF29_08489</name>
</gene>
<evidence type="ECO:0000313" key="2">
    <source>
        <dbReference type="EMBL" id="KAK7280916.1"/>
    </source>
</evidence>
<proteinExistence type="predicted"/>
<evidence type="ECO:0000256" key="1">
    <source>
        <dbReference type="SAM" id="MobiDB-lite"/>
    </source>
</evidence>
<sequence length="112" mass="12337">MGNMKIIQNGHETAEGSRSGIDAGLTNPNILADPRGRPADATMTDPPISDNASTDKDFPPWQSNDIQGSKSFQVCKKLRMLQGPLKELNRKSFEGIDRKEIQIKADLEQINS</sequence>
<reference evidence="2 3" key="1">
    <citation type="submission" date="2024-01" db="EMBL/GenBank/DDBJ databases">
        <title>The genomes of 5 underutilized Papilionoideae crops provide insights into root nodulation and disease resistanc.</title>
        <authorList>
            <person name="Yuan L."/>
        </authorList>
    </citation>
    <scope>NUCLEOTIDE SEQUENCE [LARGE SCALE GENOMIC DNA]</scope>
    <source>
        <strain evidence="2">ZHUSHIDOU_FW_LH</strain>
        <tissue evidence="2">Leaf</tissue>
    </source>
</reference>
<dbReference type="Proteomes" id="UP001372338">
    <property type="component" value="Unassembled WGS sequence"/>
</dbReference>
<organism evidence="2 3">
    <name type="scientific">Crotalaria pallida</name>
    <name type="common">Smooth rattlebox</name>
    <name type="synonym">Crotalaria striata</name>
    <dbReference type="NCBI Taxonomy" id="3830"/>
    <lineage>
        <taxon>Eukaryota</taxon>
        <taxon>Viridiplantae</taxon>
        <taxon>Streptophyta</taxon>
        <taxon>Embryophyta</taxon>
        <taxon>Tracheophyta</taxon>
        <taxon>Spermatophyta</taxon>
        <taxon>Magnoliopsida</taxon>
        <taxon>eudicotyledons</taxon>
        <taxon>Gunneridae</taxon>
        <taxon>Pentapetalae</taxon>
        <taxon>rosids</taxon>
        <taxon>fabids</taxon>
        <taxon>Fabales</taxon>
        <taxon>Fabaceae</taxon>
        <taxon>Papilionoideae</taxon>
        <taxon>50 kb inversion clade</taxon>
        <taxon>genistoids sensu lato</taxon>
        <taxon>core genistoids</taxon>
        <taxon>Crotalarieae</taxon>
        <taxon>Crotalaria</taxon>
    </lineage>
</organism>
<feature type="region of interest" description="Disordered" evidence="1">
    <location>
        <begin position="1"/>
        <end position="67"/>
    </location>
</feature>
<accession>A0AAN9ILJ2</accession>
<dbReference type="EMBL" id="JAYWIO010000002">
    <property type="protein sequence ID" value="KAK7280916.1"/>
    <property type="molecule type" value="Genomic_DNA"/>
</dbReference>
<name>A0AAN9ILJ2_CROPI</name>
<protein>
    <submittedName>
        <fullName evidence="2">Uncharacterized protein</fullName>
    </submittedName>
</protein>
<comment type="caution">
    <text evidence="2">The sequence shown here is derived from an EMBL/GenBank/DDBJ whole genome shotgun (WGS) entry which is preliminary data.</text>
</comment>
<evidence type="ECO:0000313" key="3">
    <source>
        <dbReference type="Proteomes" id="UP001372338"/>
    </source>
</evidence>
<keyword evidence="3" id="KW-1185">Reference proteome</keyword>
<dbReference type="AlphaFoldDB" id="A0AAN9ILJ2"/>